<evidence type="ECO:0000313" key="7">
    <source>
        <dbReference type="Proteomes" id="UP000430323"/>
    </source>
</evidence>
<keyword evidence="2" id="KW-0472">Membrane</keyword>
<reference evidence="4 7" key="2">
    <citation type="submission" date="2019-09" db="EMBL/GenBank/DDBJ databases">
        <title>Investigation of probiotic properties of different lactic acid bacteria.</title>
        <authorList>
            <person name="Jaomanjaka F."/>
            <person name="Blanc P."/>
        </authorList>
    </citation>
    <scope>NUCLEOTIDE SEQUENCE [LARGE SCALE GENOMIC DNA]</scope>
    <source>
        <strain evidence="4 7">BIO6272</strain>
    </source>
</reference>
<keyword evidence="2" id="KW-1133">Transmembrane helix</keyword>
<gene>
    <name evidence="5" type="ORF">BHU41_10220</name>
    <name evidence="4" type="ORF">F8251_07165</name>
</gene>
<sequence>MENNLKVAKVKYSVSQMTSAFIILLAIYIFRSRILFFLKGNNGNLIRSIVAFVISLICSYFAYNYAGKSLKIFNRRIKQGKVLWLTTIYSVSVFILYACGKVSQWVQAVHKPLIPMITIFLMAIAAGFCEEFLFRGLLFNIFTKLFEK</sequence>
<feature type="transmembrane region" description="Helical" evidence="2">
    <location>
        <begin position="12"/>
        <end position="30"/>
    </location>
</feature>
<reference evidence="5 6" key="1">
    <citation type="submission" date="2016-10" db="EMBL/GenBank/DDBJ databases">
        <title>WGS of isloates from the oral cavity of healthy individuals.</title>
        <authorList>
            <person name="Sharma S."/>
            <person name="Pal V.K."/>
            <person name="Patil P.B."/>
            <person name="Korpole S."/>
            <person name="Grover V."/>
        </authorList>
    </citation>
    <scope>NUCLEOTIDE SEQUENCE [LARGE SCALE GENOMIC DNA]</scope>
    <source>
        <strain evidence="5 6">DISK12</strain>
    </source>
</reference>
<dbReference type="EMBL" id="MKXG01000177">
    <property type="protein sequence ID" value="PJZ16428.1"/>
    <property type="molecule type" value="Genomic_DNA"/>
</dbReference>
<comment type="similarity">
    <text evidence="1">Belongs to the UPF0177 family.</text>
</comment>
<dbReference type="InterPro" id="IPR003675">
    <property type="entry name" value="Rce1/LyrA-like_dom"/>
</dbReference>
<evidence type="ECO:0000259" key="3">
    <source>
        <dbReference type="Pfam" id="PF02517"/>
    </source>
</evidence>
<evidence type="ECO:0000256" key="1">
    <source>
        <dbReference type="ARBA" id="ARBA00009067"/>
    </source>
</evidence>
<proteinExistence type="inferred from homology"/>
<feature type="transmembrane region" description="Helical" evidence="2">
    <location>
        <begin position="112"/>
        <end position="134"/>
    </location>
</feature>
<feature type="transmembrane region" description="Helical" evidence="2">
    <location>
        <begin position="45"/>
        <end position="63"/>
    </location>
</feature>
<evidence type="ECO:0000313" key="4">
    <source>
        <dbReference type="EMBL" id="KAB1973061.1"/>
    </source>
</evidence>
<keyword evidence="4" id="KW-0378">Hydrolase</keyword>
<dbReference type="EMBL" id="WBOB01000038">
    <property type="protein sequence ID" value="KAB1973061.1"/>
    <property type="molecule type" value="Genomic_DNA"/>
</dbReference>
<dbReference type="Pfam" id="PF02517">
    <property type="entry name" value="Rce1-like"/>
    <property type="match status" value="1"/>
</dbReference>
<evidence type="ECO:0000313" key="6">
    <source>
        <dbReference type="Proteomes" id="UP000231914"/>
    </source>
</evidence>
<evidence type="ECO:0000313" key="5">
    <source>
        <dbReference type="EMBL" id="PJZ16428.1"/>
    </source>
</evidence>
<comment type="caution">
    <text evidence="5">The sequence shown here is derived from an EMBL/GenBank/DDBJ whole genome shotgun (WGS) entry which is preliminary data.</text>
</comment>
<dbReference type="Proteomes" id="UP000430323">
    <property type="component" value="Unassembled WGS sequence"/>
</dbReference>
<protein>
    <submittedName>
        <fullName evidence="4">CPBP family intramembrane metalloprotease</fullName>
    </submittedName>
</protein>
<feature type="domain" description="CAAX prenyl protease 2/Lysostaphin resistance protein A-like" evidence="3">
    <location>
        <begin position="115"/>
        <end position="145"/>
    </location>
</feature>
<keyword evidence="4" id="KW-0645">Protease</keyword>
<name>A0A2M9WLY1_9LACO</name>
<dbReference type="Proteomes" id="UP000231914">
    <property type="component" value="Unassembled WGS sequence"/>
</dbReference>
<keyword evidence="2" id="KW-0812">Transmembrane</keyword>
<organism evidence="5 6">
    <name type="scientific">Lactobacillus crispatus</name>
    <dbReference type="NCBI Taxonomy" id="47770"/>
    <lineage>
        <taxon>Bacteria</taxon>
        <taxon>Bacillati</taxon>
        <taxon>Bacillota</taxon>
        <taxon>Bacilli</taxon>
        <taxon>Lactobacillales</taxon>
        <taxon>Lactobacillaceae</taxon>
        <taxon>Lactobacillus</taxon>
    </lineage>
</organism>
<dbReference type="GO" id="GO:0080120">
    <property type="term" value="P:CAAX-box protein maturation"/>
    <property type="evidence" value="ECO:0007669"/>
    <property type="project" value="UniProtKB-ARBA"/>
</dbReference>
<evidence type="ECO:0000256" key="2">
    <source>
        <dbReference type="SAM" id="Phobius"/>
    </source>
</evidence>
<dbReference type="GO" id="GO:0006508">
    <property type="term" value="P:proteolysis"/>
    <property type="evidence" value="ECO:0007669"/>
    <property type="project" value="UniProtKB-KW"/>
</dbReference>
<accession>A0A2M9WLY1</accession>
<keyword evidence="4" id="KW-0482">Metalloprotease</keyword>
<dbReference type="AlphaFoldDB" id="A0A2M9WLY1"/>
<dbReference type="GO" id="GO:0008237">
    <property type="term" value="F:metallopeptidase activity"/>
    <property type="evidence" value="ECO:0007669"/>
    <property type="project" value="UniProtKB-KW"/>
</dbReference>
<dbReference type="GO" id="GO:0004175">
    <property type="term" value="F:endopeptidase activity"/>
    <property type="evidence" value="ECO:0007669"/>
    <property type="project" value="UniProtKB-ARBA"/>
</dbReference>
<feature type="transmembrane region" description="Helical" evidence="2">
    <location>
        <begin position="83"/>
        <end position="106"/>
    </location>
</feature>